<organism evidence="1 2">
    <name type="scientific">Acaulospora colombiana</name>
    <dbReference type="NCBI Taxonomy" id="27376"/>
    <lineage>
        <taxon>Eukaryota</taxon>
        <taxon>Fungi</taxon>
        <taxon>Fungi incertae sedis</taxon>
        <taxon>Mucoromycota</taxon>
        <taxon>Glomeromycotina</taxon>
        <taxon>Glomeromycetes</taxon>
        <taxon>Diversisporales</taxon>
        <taxon>Acaulosporaceae</taxon>
        <taxon>Acaulospora</taxon>
    </lineage>
</organism>
<gene>
    <name evidence="1" type="ORF">ACOLOM_LOCUS8715</name>
</gene>
<name>A0ACA9NML0_9GLOM</name>
<evidence type="ECO:0000313" key="2">
    <source>
        <dbReference type="Proteomes" id="UP000789525"/>
    </source>
</evidence>
<accession>A0ACA9NML0</accession>
<protein>
    <submittedName>
        <fullName evidence="1">13502_t:CDS:1</fullName>
    </submittedName>
</protein>
<feature type="non-terminal residue" evidence="1">
    <location>
        <position position="60"/>
    </location>
</feature>
<proteinExistence type="predicted"/>
<keyword evidence="2" id="KW-1185">Reference proteome</keyword>
<reference evidence="1" key="1">
    <citation type="submission" date="2021-06" db="EMBL/GenBank/DDBJ databases">
        <authorList>
            <person name="Kallberg Y."/>
            <person name="Tangrot J."/>
            <person name="Rosling A."/>
        </authorList>
    </citation>
    <scope>NUCLEOTIDE SEQUENCE</scope>
    <source>
        <strain evidence="1">CL356</strain>
    </source>
</reference>
<comment type="caution">
    <text evidence="1">The sequence shown here is derived from an EMBL/GenBank/DDBJ whole genome shotgun (WGS) entry which is preliminary data.</text>
</comment>
<evidence type="ECO:0000313" key="1">
    <source>
        <dbReference type="EMBL" id="CAG8664708.1"/>
    </source>
</evidence>
<sequence length="60" mass="6731">MASGVEMDRSFPTHLYVSYTWARRGTATPATGLNYLHNTSNKGRKSNHSPLKMEPSDAYK</sequence>
<dbReference type="Proteomes" id="UP000789525">
    <property type="component" value="Unassembled WGS sequence"/>
</dbReference>
<dbReference type="EMBL" id="CAJVPT010023320">
    <property type="protein sequence ID" value="CAG8664708.1"/>
    <property type="molecule type" value="Genomic_DNA"/>
</dbReference>